<dbReference type="RefSeq" id="WP_307204009.1">
    <property type="nucleotide sequence ID" value="NZ_JAUSSU010000004.1"/>
</dbReference>
<feature type="region of interest" description="Disordered" evidence="1">
    <location>
        <begin position="334"/>
        <end position="399"/>
    </location>
</feature>
<feature type="region of interest" description="Disordered" evidence="1">
    <location>
        <begin position="235"/>
        <end position="257"/>
    </location>
</feature>
<feature type="compositionally biased region" description="Low complexity" evidence="1">
    <location>
        <begin position="281"/>
        <end position="291"/>
    </location>
</feature>
<keyword evidence="3" id="KW-1185">Reference proteome</keyword>
<dbReference type="Proteomes" id="UP001229346">
    <property type="component" value="Unassembled WGS sequence"/>
</dbReference>
<evidence type="ECO:0008006" key="4">
    <source>
        <dbReference type="Google" id="ProtNLM"/>
    </source>
</evidence>
<feature type="compositionally biased region" description="Low complexity" evidence="1">
    <location>
        <begin position="334"/>
        <end position="345"/>
    </location>
</feature>
<accession>A0ABT9U097</accession>
<feature type="region of interest" description="Disordered" evidence="1">
    <location>
        <begin position="409"/>
        <end position="428"/>
    </location>
</feature>
<comment type="caution">
    <text evidence="2">The sequence shown here is derived from an EMBL/GenBank/DDBJ whole genome shotgun (WGS) entry which is preliminary data.</text>
</comment>
<protein>
    <recommendedName>
        <fullName evidence="4">Flagellar hook-length control protein FliK</fullName>
    </recommendedName>
</protein>
<evidence type="ECO:0000313" key="2">
    <source>
        <dbReference type="EMBL" id="MDQ0113057.1"/>
    </source>
</evidence>
<organism evidence="2 3">
    <name type="scientific">Paenibacillus harenae</name>
    <dbReference type="NCBI Taxonomy" id="306543"/>
    <lineage>
        <taxon>Bacteria</taxon>
        <taxon>Bacillati</taxon>
        <taxon>Bacillota</taxon>
        <taxon>Bacilli</taxon>
        <taxon>Bacillales</taxon>
        <taxon>Paenibacillaceae</taxon>
        <taxon>Paenibacillus</taxon>
    </lineage>
</organism>
<proteinExistence type="predicted"/>
<dbReference type="EMBL" id="JAUSSU010000004">
    <property type="protein sequence ID" value="MDQ0113057.1"/>
    <property type="molecule type" value="Genomic_DNA"/>
</dbReference>
<gene>
    <name evidence="2" type="ORF">J2T15_002492</name>
</gene>
<sequence length="659" mass="69548">MNISQMMRTYLGEAAGNDTRALELKTGQTVRGVVLQVMENNEAIVQINGVQVRAKLEIPLQQGQTALMQVQPQSSGAIIVLKQVEPSTLGMPDENFKEWAKALSLPETKWALALIKDLRREGLVLTKEVSQAFQQAAAAMPEGGDIEQWMHAAAAAHKRGLPMTGAVVASLQQVMFGQDAHELLDTLQKQLAGLSKAMAGQDGKTAAEAKALPPAAARVAALLAEGAELLRRAVDSSATADSEPQTGSAKAVIPAQAGKPEVPAQAATAASTTIAAAAQGEGAEDAANAQASSRPSDAAGSKGSQNWIGQMMKWLGVDHELQLAKATAASDVPAGARTAAPAPQADGQSQAVAGESVSERNIDGDGAEETAARPAASATRGAESERSIGGTQPKLHQSENEQAIGVQARVSGGTAEEHQTKPAADMRPGMERTAGILQQANAPGTEYKPEIQIQSKQAQQTQQSQQHESLKSALLSLLSSNDTPAAIKETAQQLVAQITGQQLLLTPERNSSILTHVTMFIPFNGQDGNQTASVHIQTRRGRKGELDASNCRLLFNLSMNNLGDTMVDVNVVDKIVSLNLWNDHPAIGALAEASRLEVTERLQEAGYQLLTLRATPLPKPGAETEQKQEQGADKAKKPQAPPDLSQFSATRYKGVDYKI</sequence>
<feature type="region of interest" description="Disordered" evidence="1">
    <location>
        <begin position="613"/>
        <end position="659"/>
    </location>
</feature>
<feature type="compositionally biased region" description="Basic and acidic residues" evidence="1">
    <location>
        <begin position="622"/>
        <end position="636"/>
    </location>
</feature>
<evidence type="ECO:0000313" key="3">
    <source>
        <dbReference type="Proteomes" id="UP001229346"/>
    </source>
</evidence>
<feature type="region of interest" description="Disordered" evidence="1">
    <location>
        <begin position="281"/>
        <end position="304"/>
    </location>
</feature>
<feature type="compositionally biased region" description="Polar residues" evidence="1">
    <location>
        <begin position="236"/>
        <end position="248"/>
    </location>
</feature>
<evidence type="ECO:0000256" key="1">
    <source>
        <dbReference type="SAM" id="MobiDB-lite"/>
    </source>
</evidence>
<reference evidence="2 3" key="1">
    <citation type="submission" date="2023-07" db="EMBL/GenBank/DDBJ databases">
        <title>Sorghum-associated microbial communities from plants grown in Nebraska, USA.</title>
        <authorList>
            <person name="Schachtman D."/>
        </authorList>
    </citation>
    <scope>NUCLEOTIDE SEQUENCE [LARGE SCALE GENOMIC DNA]</scope>
    <source>
        <strain evidence="2 3">CC482</strain>
    </source>
</reference>
<feature type="compositionally biased region" description="Low complexity" evidence="1">
    <location>
        <begin position="372"/>
        <end position="381"/>
    </location>
</feature>
<name>A0ABT9U097_PAEHA</name>